<sequence length="2247" mass="260084">MVWQVLAIVSFVTIVYGRYENVNVKQDWWETATIYHIYTRSFMDSNGDGIGDIPGITNRLEYLKELKVDAVFLSSIFKSPLRDFGYDVSDYYSIHPDYGTMDEFENLLRKARELNIKVLLDFIPNHTSNESEWFVKSANKDEYYSDWYIWETGHMDNHGLRSPPNNWISLFRKSAWTYHPIRDQYYLHQFGESQPDLNYRNPVVVDEIKNIIKFWLEKGVAGMRLNSVNHLFEVDKDIYGGRYPDEPKTGKPGMKPEDYGYLSHVYTKDQEETFDMISQFRDVFDAISVRDNMTRILMTEANTGIKNSVKYYGEGMHLGAHVPINLALINDLNKESDARDFKYTVDRWLTYKPLKKQANWMSGSHDKGRVGSRMRPQLVDAYNMLVLLLPGIAITYMGEELGMLNGFVPWSETKDPLACNTDDPVNFVDVSRDPARTPFQWSSGKNAAEDYELNNVGVERASVRSHFQLYRTLTALRRRPAFRLGRYESLALSHDVFAFKRWYNDDAYVVVMNVGKSYSVVNLTAFDLIFGQLEVEGADRKQLVVDFIGIKIILNKTIMKAVYLLPFVVALCLGNAITSRKEKDLEWWESTIFYQIYPRSFADSDGDGIGDLNGITSKLEYIKEIGVGAIWLSPMFQSPMYDFGYDISDFYAVHDEYGTMEDFEALTKRAEELGIKVVLDLVPNHSSNESEWFQKALEGDEKYYNYFVWEDAIIDEDGNRQPPNNWLSHFRGSAWEYREEVGKYYLHQFVNVVRFWLERGVAGFRVDAVNCLFEVDKNLHGGQYPDEPLSGAVGVSLDDHDSLDHIYTKNQNETYYVVYDWRDVLDEFKARDGLTRVMMTEVYASIQDVVKYFGEGDRKGAQMPFNFDLITDVDASSSAGDIKRAIDKFLTYKPLDKDANWVVGNHDNSRMATRYGSSLVDGINMIILLLPGVGVTYMGEELGLVDGYVSWEDTVDPSGCNTNDPINYGKWSRDPERTPFQWNAEKNAGFSTADKTWLPVAEGYETLNVEVQRAAERSHLKLYQALAALRQDRVFRHGRFESLALNQDVFAFRRWYKGEVYLVVVNMRDVEHDVNLTYFENVSGDVKVVLRSIQSQKNEGDKFPAASLPLAGFESLVLKRYRVLVQGNSERELDWWETTIFYQIYPRSFMDSDGDGIGDLNGITSKLEYLKEIGVGATWLSPMFQSPMYDFGYDIADFYGIHDEYGTMEDFDKLIAKANELDIKIILDLVPNHGSNESEWFEKALQGDEKYYEYFVWEAGVLDENGDLQPPNNWLSVFRKSAWEYREEVGKYYLHQFVIGQPDFNYRNPDVVDEMKNIIRFWFDKGVAGFRVDAIAHLFEVDKEKFGGKYPDEPTSGNSQDDPLNHGYLDHIYTVDQDETYDMVYQWRDVYNEYKAKDDFSRVMMIEIYASPQKTMRYFGEGDREGGHMPFNFALITDVNGESTANDIKYAVDKYLTFKPIDKLANWVTGNHDNNRVASRYSPELVDGMNMMSLLLPGIAVTYMGEEIGMVDGYVSWEDTVDPSGCNTDDPLNYWKASRDPARTPFQWSSDKNAGFSTADKTWLPVAEGYENLNVEVQRDVERSHLNVYKALAKLRAEATFRYGRYESVALNSDVFAFKRWYNGQVYVILINFRDVSYTVNLSYFDNVVVTYWKQLKLTLWEENHWYSRLNKSPEMSKVPQSITSKLEHLKEIGVGATWLSPMFQSPMYDFGYDIADFYSVHDEYGTMEDFENLIAKAKELDIKIILDLVPNHGSNESVWFEKALQGDEKYFDYFVWEDGVVDENGVLQPPNNWISVFRKSAWEYREEVGKYYLHQFVIGQPDLNYRNPEVVEEMKNVIRFWLDKGVSGFRVDAIGHLFEVDKALYGGKYPDEPTSGNSQYDPLNYAYLEHIYTTDQDETYDMVYQWRELFNEYKAKDDLSRVMMIEFYGSPQKTMRYFGEGDREGCHMPFNFALFSVNGDSTANEIKYAVDTFLTFKPLDKLANWVTGNHDNSRVASRYSPELVDGMNMMTMLLPGVAVTYMGEEIGMVDGYVSWEDTVDPSGCNTDDPINYWKSSRDPERTPFQWNSDKNAGFSTADKTWLPVAEGYENLNVKVQRDVERSHLVVYKALAKLRTEPTFRYGRYESVALNSNVFAFKRWHDGEIYVVIINFRDESYSVDLSYFDNVVGDVEVTLNSIQSPKSVGDILDAAKVEIVGKESLVLKFNPNKKYEKKHFKHQRDFRHLNLDKIKKIARIIKNNYKKIYIK</sequence>
<evidence type="ECO:0000313" key="2">
    <source>
        <dbReference type="Proteomes" id="UP001064048"/>
    </source>
</evidence>
<keyword evidence="2" id="KW-1185">Reference proteome</keyword>
<dbReference type="Proteomes" id="UP001064048">
    <property type="component" value="Chromosome 3"/>
</dbReference>
<accession>A0ACC0JVW9</accession>
<dbReference type="EMBL" id="CM046103">
    <property type="protein sequence ID" value="KAI8428272.1"/>
    <property type="molecule type" value="Genomic_DNA"/>
</dbReference>
<reference evidence="1 2" key="1">
    <citation type="journal article" date="2022" name="Genome Biol. Evol.">
        <title>The Spruce Budworm Genome: Reconstructing the Evolutionary History of Antifreeze Proteins.</title>
        <authorList>
            <person name="Beliveau C."/>
            <person name="Gagne P."/>
            <person name="Picq S."/>
            <person name="Vernygora O."/>
            <person name="Keeling C.I."/>
            <person name="Pinkney K."/>
            <person name="Doucet D."/>
            <person name="Wen F."/>
            <person name="Johnston J.S."/>
            <person name="Maaroufi H."/>
            <person name="Boyle B."/>
            <person name="Laroche J."/>
            <person name="Dewar K."/>
            <person name="Juretic N."/>
            <person name="Blackburn G."/>
            <person name="Nisole A."/>
            <person name="Brunet B."/>
            <person name="Brandao M."/>
            <person name="Lumley L."/>
            <person name="Duan J."/>
            <person name="Quan G."/>
            <person name="Lucarotti C.J."/>
            <person name="Roe A.D."/>
            <person name="Sperling F.A.H."/>
            <person name="Levesque R.C."/>
            <person name="Cusson M."/>
        </authorList>
    </citation>
    <scope>NUCLEOTIDE SEQUENCE [LARGE SCALE GENOMIC DNA]</scope>
    <source>
        <strain evidence="1">Glfc:IPQL:Cfum</strain>
    </source>
</reference>
<evidence type="ECO:0000313" key="1">
    <source>
        <dbReference type="EMBL" id="KAI8428272.1"/>
    </source>
</evidence>
<name>A0ACC0JVW9_CHOFU</name>
<organism evidence="1 2">
    <name type="scientific">Choristoneura fumiferana</name>
    <name type="common">Spruce budworm moth</name>
    <name type="synonym">Archips fumiferana</name>
    <dbReference type="NCBI Taxonomy" id="7141"/>
    <lineage>
        <taxon>Eukaryota</taxon>
        <taxon>Metazoa</taxon>
        <taxon>Ecdysozoa</taxon>
        <taxon>Arthropoda</taxon>
        <taxon>Hexapoda</taxon>
        <taxon>Insecta</taxon>
        <taxon>Pterygota</taxon>
        <taxon>Neoptera</taxon>
        <taxon>Endopterygota</taxon>
        <taxon>Lepidoptera</taxon>
        <taxon>Glossata</taxon>
        <taxon>Ditrysia</taxon>
        <taxon>Tortricoidea</taxon>
        <taxon>Tortricidae</taxon>
        <taxon>Tortricinae</taxon>
        <taxon>Choristoneura</taxon>
    </lineage>
</organism>
<protein>
    <submittedName>
        <fullName evidence="1">Uncharacterized protein</fullName>
    </submittedName>
</protein>
<gene>
    <name evidence="1" type="ORF">MSG28_002487</name>
</gene>
<comment type="caution">
    <text evidence="1">The sequence shown here is derived from an EMBL/GenBank/DDBJ whole genome shotgun (WGS) entry which is preliminary data.</text>
</comment>
<proteinExistence type="predicted"/>